<dbReference type="AlphaFoldDB" id="A0A0L8LYI5"/>
<keyword evidence="1" id="KW-0472">Membrane</keyword>
<dbReference type="PATRIC" id="fig|67356.5.peg.538"/>
<keyword evidence="1" id="KW-0812">Transmembrane</keyword>
<name>A0A0L8LYI5_9ACTN</name>
<protein>
    <submittedName>
        <fullName evidence="2">Uncharacterized protein</fullName>
    </submittedName>
</protein>
<evidence type="ECO:0000313" key="3">
    <source>
        <dbReference type="Proteomes" id="UP000037251"/>
    </source>
</evidence>
<feature type="transmembrane region" description="Helical" evidence="1">
    <location>
        <begin position="22"/>
        <end position="42"/>
    </location>
</feature>
<keyword evidence="1" id="KW-1133">Transmembrane helix</keyword>
<reference evidence="3" key="1">
    <citation type="submission" date="2015-07" db="EMBL/GenBank/DDBJ databases">
        <authorList>
            <person name="Ju K.-S."/>
            <person name="Doroghazi J.R."/>
            <person name="Metcalf W.W."/>
        </authorList>
    </citation>
    <scope>NUCLEOTIDE SEQUENCE [LARGE SCALE GENOMIC DNA]</scope>
    <source>
        <strain evidence="3">NRRL 2290</strain>
    </source>
</reference>
<sequence>MTQPVRPTPTPIPRAVRHTGRVLCWSLALGMITAAVGATHLAPHAHWWHVAWPLPWYLTGASAVAWGVLRVHEKAGFAPPTEEEPPREWEQAA</sequence>
<accession>A0A0L8LYI5</accession>
<evidence type="ECO:0000256" key="1">
    <source>
        <dbReference type="SAM" id="Phobius"/>
    </source>
</evidence>
<comment type="caution">
    <text evidence="2">The sequence shown here is derived from an EMBL/GenBank/DDBJ whole genome shotgun (WGS) entry which is preliminary data.</text>
</comment>
<organism evidence="2 3">
    <name type="scientific">Streptomyces resistomycificus</name>
    <dbReference type="NCBI Taxonomy" id="67356"/>
    <lineage>
        <taxon>Bacteria</taxon>
        <taxon>Bacillati</taxon>
        <taxon>Actinomycetota</taxon>
        <taxon>Actinomycetes</taxon>
        <taxon>Kitasatosporales</taxon>
        <taxon>Streptomycetaceae</taxon>
        <taxon>Streptomyces</taxon>
        <taxon>Streptomyces aurantiacus group</taxon>
    </lineage>
</organism>
<dbReference type="EMBL" id="LGUS01000011">
    <property type="protein sequence ID" value="KOG43134.1"/>
    <property type="molecule type" value="Genomic_DNA"/>
</dbReference>
<gene>
    <name evidence="2" type="ORF">ADK37_02480</name>
</gene>
<dbReference type="Proteomes" id="UP000037251">
    <property type="component" value="Unassembled WGS sequence"/>
</dbReference>
<dbReference type="eggNOG" id="ENOG50322ZA">
    <property type="taxonomic scope" value="Bacteria"/>
</dbReference>
<evidence type="ECO:0000313" key="2">
    <source>
        <dbReference type="EMBL" id="KOG43134.1"/>
    </source>
</evidence>
<proteinExistence type="predicted"/>
<keyword evidence="3" id="KW-1185">Reference proteome</keyword>
<feature type="transmembrane region" description="Helical" evidence="1">
    <location>
        <begin position="54"/>
        <end position="71"/>
    </location>
</feature>
<dbReference type="RefSeq" id="WP_030045268.1">
    <property type="nucleotide sequence ID" value="NZ_KL575664.1"/>
</dbReference>